<proteinExistence type="predicted"/>
<protein>
    <submittedName>
        <fullName evidence="1">Uncharacterized protein</fullName>
    </submittedName>
</protein>
<accession>A0A1F6V5J7</accession>
<sequence>MLNAGQMGAVDEIGLNHQVLIDEVGTVSVVGVDTANLRSRDENIVWSLCCKKLMYGSLIQQVKFCPCTRS</sequence>
<dbReference type="Proteomes" id="UP000179076">
    <property type="component" value="Unassembled WGS sequence"/>
</dbReference>
<evidence type="ECO:0000313" key="2">
    <source>
        <dbReference type="Proteomes" id="UP000179076"/>
    </source>
</evidence>
<comment type="caution">
    <text evidence="1">The sequence shown here is derived from an EMBL/GenBank/DDBJ whole genome shotgun (WGS) entry which is preliminary data.</text>
</comment>
<organism evidence="1 2">
    <name type="scientific">Candidatus Muproteobacteria bacterium RBG_16_60_9</name>
    <dbReference type="NCBI Taxonomy" id="1817755"/>
    <lineage>
        <taxon>Bacteria</taxon>
        <taxon>Pseudomonadati</taxon>
        <taxon>Pseudomonadota</taxon>
        <taxon>Candidatus Muproteobacteria</taxon>
    </lineage>
</organism>
<evidence type="ECO:0000313" key="1">
    <source>
        <dbReference type="EMBL" id="OGI65041.1"/>
    </source>
</evidence>
<gene>
    <name evidence="1" type="ORF">A2W18_05635</name>
</gene>
<reference evidence="1 2" key="1">
    <citation type="journal article" date="2016" name="Nat. Commun.">
        <title>Thousands of microbial genomes shed light on interconnected biogeochemical processes in an aquifer system.</title>
        <authorList>
            <person name="Anantharaman K."/>
            <person name="Brown C.T."/>
            <person name="Hug L.A."/>
            <person name="Sharon I."/>
            <person name="Castelle C.J."/>
            <person name="Probst A.J."/>
            <person name="Thomas B.C."/>
            <person name="Singh A."/>
            <person name="Wilkins M.J."/>
            <person name="Karaoz U."/>
            <person name="Brodie E.L."/>
            <person name="Williams K.H."/>
            <person name="Hubbard S.S."/>
            <person name="Banfield J.F."/>
        </authorList>
    </citation>
    <scope>NUCLEOTIDE SEQUENCE [LARGE SCALE GENOMIC DNA]</scope>
</reference>
<name>A0A1F6V5J7_9PROT</name>
<dbReference type="AlphaFoldDB" id="A0A1F6V5J7"/>
<dbReference type="EMBL" id="MFSP01000113">
    <property type="protein sequence ID" value="OGI65041.1"/>
    <property type="molecule type" value="Genomic_DNA"/>
</dbReference>